<dbReference type="SMART" id="SM00360">
    <property type="entry name" value="RRM"/>
    <property type="match status" value="2"/>
</dbReference>
<dbReference type="InterPro" id="IPR012677">
    <property type="entry name" value="Nucleotide-bd_a/b_plait_sf"/>
</dbReference>
<evidence type="ECO:0000256" key="2">
    <source>
        <dbReference type="ARBA" id="ARBA00022884"/>
    </source>
</evidence>
<name>A0A418AJ90_9STRA</name>
<dbReference type="GO" id="GO:0003723">
    <property type="term" value="F:RNA binding"/>
    <property type="evidence" value="ECO:0007669"/>
    <property type="project" value="UniProtKB-UniRule"/>
</dbReference>
<keyword evidence="7" id="KW-1185">Reference proteome</keyword>
<evidence type="ECO:0000256" key="4">
    <source>
        <dbReference type="PROSITE-ProRule" id="PRU00176"/>
    </source>
</evidence>
<dbReference type="GO" id="GO:0008380">
    <property type="term" value="P:RNA splicing"/>
    <property type="evidence" value="ECO:0007669"/>
    <property type="project" value="UniProtKB-KW"/>
</dbReference>
<dbReference type="InterPro" id="IPR000504">
    <property type="entry name" value="RRM_dom"/>
</dbReference>
<organism evidence="6 7">
    <name type="scientific">Aphanomyces invadans</name>
    <dbReference type="NCBI Taxonomy" id="157072"/>
    <lineage>
        <taxon>Eukaryota</taxon>
        <taxon>Sar</taxon>
        <taxon>Stramenopiles</taxon>
        <taxon>Oomycota</taxon>
        <taxon>Saprolegniomycetes</taxon>
        <taxon>Saprolegniales</taxon>
        <taxon>Verrucalvaceae</taxon>
        <taxon>Aphanomyces</taxon>
    </lineage>
</organism>
<evidence type="ECO:0000313" key="7">
    <source>
        <dbReference type="Proteomes" id="UP000285060"/>
    </source>
</evidence>
<dbReference type="GO" id="GO:0006397">
    <property type="term" value="P:mRNA processing"/>
    <property type="evidence" value="ECO:0007669"/>
    <property type="project" value="UniProtKB-KW"/>
</dbReference>
<evidence type="ECO:0000256" key="3">
    <source>
        <dbReference type="ARBA" id="ARBA00023187"/>
    </source>
</evidence>
<evidence type="ECO:0000259" key="5">
    <source>
        <dbReference type="PROSITE" id="PS50102"/>
    </source>
</evidence>
<feature type="domain" description="RRM" evidence="5">
    <location>
        <begin position="151"/>
        <end position="229"/>
    </location>
</feature>
<evidence type="ECO:0000256" key="1">
    <source>
        <dbReference type="ARBA" id="ARBA00022664"/>
    </source>
</evidence>
<evidence type="ECO:0000313" key="6">
    <source>
        <dbReference type="EMBL" id="RHY23624.1"/>
    </source>
</evidence>
<keyword evidence="2 4" id="KW-0694">RNA-binding</keyword>
<dbReference type="InterPro" id="IPR035979">
    <property type="entry name" value="RBD_domain_sf"/>
</dbReference>
<comment type="caution">
    <text evidence="6">The sequence shown here is derived from an EMBL/GenBank/DDBJ whole genome shotgun (WGS) entry which is preliminary data.</text>
</comment>
<dbReference type="VEuPathDB" id="FungiDB:H310_09791"/>
<keyword evidence="1" id="KW-0507">mRNA processing</keyword>
<dbReference type="PROSITE" id="PS50102">
    <property type="entry name" value="RRM"/>
    <property type="match status" value="2"/>
</dbReference>
<protein>
    <recommendedName>
        <fullName evidence="5">RRM domain-containing protein</fullName>
    </recommendedName>
</protein>
<dbReference type="EMBL" id="QUSY01001780">
    <property type="protein sequence ID" value="RHY23624.1"/>
    <property type="molecule type" value="Genomic_DNA"/>
</dbReference>
<dbReference type="FunFam" id="3.30.70.330:FF:000097">
    <property type="entry name" value="U2 snRNP auxiliary factor large subunit"/>
    <property type="match status" value="1"/>
</dbReference>
<gene>
    <name evidence="6" type="ORF">DYB32_009700</name>
</gene>
<sequence length="363" mass="39188">MEALVRARGRETSPVARAAVKSTRRRARNTVVEKKNRAANTTTLDAKKCLRHRRRRAVAETMRRVAVIVATMTLDPISRATVIAGVVTEEAIEAATVDEGNEAGPGEAVAATMTTPAAEVVVPTTFVPGPIPKLNVNALGIVSTSVSDGPGKIFVGGLPYQLNEEQVKELLQAFGPLKSFHLVKELNSNLSKGYGFCEYLDPNITQIACAGLNDMQVGDKILTVRTALSAGGLYPPSFNPSTGASDNQPLAIPMAIVPSIPLGQPSRVLVLLNMVTTDDLTDPEEYQDICDDIRAECEKSGPIQDMIVPRPNEPQYQPSSVFVAFQELKAAETAANELHGRGFANQTVAVEFMDEDKFNRRDF</sequence>
<dbReference type="Pfam" id="PF00076">
    <property type="entry name" value="RRM_1"/>
    <property type="match status" value="1"/>
</dbReference>
<dbReference type="AlphaFoldDB" id="A0A418AJ90"/>
<dbReference type="CDD" id="cd12232">
    <property type="entry name" value="RRM3_U2AF65"/>
    <property type="match status" value="1"/>
</dbReference>
<proteinExistence type="predicted"/>
<keyword evidence="3" id="KW-0508">mRNA splicing</keyword>
<dbReference type="SUPFAM" id="SSF54928">
    <property type="entry name" value="RNA-binding domain, RBD"/>
    <property type="match status" value="1"/>
</dbReference>
<dbReference type="PANTHER" id="PTHR23139">
    <property type="entry name" value="RNA-BINDING PROTEIN"/>
    <property type="match status" value="1"/>
</dbReference>
<dbReference type="CDD" id="cd12231">
    <property type="entry name" value="RRM2_U2AF65"/>
    <property type="match status" value="1"/>
</dbReference>
<accession>A0A418AJ90</accession>
<feature type="domain" description="RRM" evidence="5">
    <location>
        <begin position="267"/>
        <end position="355"/>
    </location>
</feature>
<dbReference type="Gene3D" id="3.30.70.330">
    <property type="match status" value="3"/>
</dbReference>
<dbReference type="Proteomes" id="UP000285060">
    <property type="component" value="Unassembled WGS sequence"/>
</dbReference>
<reference evidence="6 7" key="1">
    <citation type="submission" date="2018-08" db="EMBL/GenBank/DDBJ databases">
        <title>Aphanomyces genome sequencing and annotation.</title>
        <authorList>
            <person name="Minardi D."/>
            <person name="Oidtmann B."/>
            <person name="Van Der Giezen M."/>
            <person name="Studholme D.J."/>
        </authorList>
    </citation>
    <scope>NUCLEOTIDE SEQUENCE [LARGE SCALE GENOMIC DNA]</scope>
    <source>
        <strain evidence="6 7">NJM0002</strain>
    </source>
</reference>